<sequence length="135" mass="16196">MLKKLFKKKPKTIREYLILVEKKPALNFQLDIIRNNLVEIQITRQRMLNKFGLSEQISNGIGISIAFTDDRNQDLERFQRSDLMKKTIHLKEFPRAYFFMCDNDSQKVINLLSEIQKKVYGYTDKTIYGYRFIRH</sequence>
<dbReference type="RefSeq" id="WP_139226591.1">
    <property type="nucleotide sequence ID" value="NZ_FPAG01000002.1"/>
</dbReference>
<name>A0A1I6Q986_9FLAO</name>
<reference evidence="1 2" key="1">
    <citation type="submission" date="2016-10" db="EMBL/GenBank/DDBJ databases">
        <authorList>
            <person name="de Groot N.N."/>
        </authorList>
    </citation>
    <scope>NUCLEOTIDE SEQUENCE [LARGE SCALE GENOMIC DNA]</scope>
    <source>
        <strain evidence="1 2">CGMCC 1.6114</strain>
    </source>
</reference>
<dbReference type="Proteomes" id="UP000183209">
    <property type="component" value="Unassembled WGS sequence"/>
</dbReference>
<protein>
    <submittedName>
        <fullName evidence="1">Uncharacterized protein</fullName>
    </submittedName>
</protein>
<evidence type="ECO:0000313" key="2">
    <source>
        <dbReference type="Proteomes" id="UP000183209"/>
    </source>
</evidence>
<organism evidence="1 2">
    <name type="scientific">Zhouia amylolytica</name>
    <dbReference type="NCBI Taxonomy" id="376730"/>
    <lineage>
        <taxon>Bacteria</taxon>
        <taxon>Pseudomonadati</taxon>
        <taxon>Bacteroidota</taxon>
        <taxon>Flavobacteriia</taxon>
        <taxon>Flavobacteriales</taxon>
        <taxon>Flavobacteriaceae</taxon>
        <taxon>Zhouia</taxon>
    </lineage>
</organism>
<evidence type="ECO:0000313" key="1">
    <source>
        <dbReference type="EMBL" id="SFS48860.1"/>
    </source>
</evidence>
<proteinExistence type="predicted"/>
<accession>A0A1I6Q986</accession>
<gene>
    <name evidence="1" type="ORF">SAMN04487906_0509</name>
</gene>
<dbReference type="EMBL" id="FPAG01000002">
    <property type="protein sequence ID" value="SFS48860.1"/>
    <property type="molecule type" value="Genomic_DNA"/>
</dbReference>
<dbReference type="AlphaFoldDB" id="A0A1I6Q986"/>